<evidence type="ECO:0000313" key="1">
    <source>
        <dbReference type="EMBL" id="CAE7144655.1"/>
    </source>
</evidence>
<gene>
    <name evidence="1" type="ORF">RDB_LOCUS79114</name>
</gene>
<dbReference type="Proteomes" id="UP000663827">
    <property type="component" value="Unassembled WGS sequence"/>
</dbReference>
<accession>A0A8H3DZ48</accession>
<evidence type="ECO:0000313" key="2">
    <source>
        <dbReference type="Proteomes" id="UP000663827"/>
    </source>
</evidence>
<reference evidence="1" key="1">
    <citation type="submission" date="2021-01" db="EMBL/GenBank/DDBJ databases">
        <authorList>
            <person name="Kaushik A."/>
        </authorList>
    </citation>
    <scope>NUCLEOTIDE SEQUENCE</scope>
    <source>
        <strain evidence="1">AG5</strain>
    </source>
</reference>
<organism evidence="1 2">
    <name type="scientific">Rhizoctonia solani</name>
    <dbReference type="NCBI Taxonomy" id="456999"/>
    <lineage>
        <taxon>Eukaryota</taxon>
        <taxon>Fungi</taxon>
        <taxon>Dikarya</taxon>
        <taxon>Basidiomycota</taxon>
        <taxon>Agaricomycotina</taxon>
        <taxon>Agaricomycetes</taxon>
        <taxon>Cantharellales</taxon>
        <taxon>Ceratobasidiaceae</taxon>
        <taxon>Rhizoctonia</taxon>
    </lineage>
</organism>
<sequence>MSTPHTCQGSCGAIWRWEAASESLINALEGYQRSCGLLESSLSVDYGSKDLGLRIDSSLKTLDAKIADELTQSRLILVRMRNKISSRFYSLPKKILAQIFMNVVYRPAATYMATHLNKIYSRLHTLLAVCTTWRKAGIAHEPLWAIIPVYEAFGRPKPLATRLSLGRSMADRYSNRGIHLAALISRHNGSFIPSVGGGIPKFNTVNVMSESARAIMRLLDDLARPRGSWPTRQHLSELSIYHVRPQSRHFQGPPEYPDFFYDCVMYSMTGRAQNPLLELFQSLSILRVRGAGMLWDQIKLSNQLVELRLQSVNFRSESELYDFFEALSSAPELRDLKIISVIAFSEPDSDSPSAPRSVKCPVSKLQTLLLKDLDFNVLHVLQCSLAPGTYRTTLYLTQQTTHIHEPRKEPIAMDHKDLCRVLKRISVDKLVLCGEIYDKKAWLNSTELHDVLRSLPTVKTLIMICWKFREEDLLALERPRSRGKGSKNPRFPRLTALYLEDAAMLDAGVLKSVVASHKLEKMTLSGFVAPAPDSHSDSDIEVDGSESVGDFRNWMDWHYLEPQDKIPKWLKTQVGQFCLGGVPKAELRDYDTSEWEL</sequence>
<comment type="caution">
    <text evidence="1">The sequence shown here is derived from an EMBL/GenBank/DDBJ whole genome shotgun (WGS) entry which is preliminary data.</text>
</comment>
<dbReference type="EMBL" id="CAJNJQ010001609">
    <property type="protein sequence ID" value="CAE7144655.1"/>
    <property type="molecule type" value="Genomic_DNA"/>
</dbReference>
<name>A0A8H3DZ48_9AGAM</name>
<proteinExistence type="predicted"/>
<dbReference type="AlphaFoldDB" id="A0A8H3DZ48"/>
<evidence type="ECO:0008006" key="3">
    <source>
        <dbReference type="Google" id="ProtNLM"/>
    </source>
</evidence>
<protein>
    <recommendedName>
        <fullName evidence="3">F-box domain-containing protein</fullName>
    </recommendedName>
</protein>